<reference evidence="1" key="1">
    <citation type="submission" date="2021-03" db="EMBL/GenBank/DDBJ databases">
        <title>Evolutionary priming and transition to the ectomycorrhizal habit in an iconic lineage of mushroom-forming fungi: is preadaptation a requirement?</title>
        <authorList>
            <consortium name="DOE Joint Genome Institute"/>
            <person name="Looney B.P."/>
            <person name="Miyauchi S."/>
            <person name="Morin E."/>
            <person name="Drula E."/>
            <person name="Courty P.E."/>
            <person name="Chicoki N."/>
            <person name="Fauchery L."/>
            <person name="Kohler A."/>
            <person name="Kuo A."/>
            <person name="LaButti K."/>
            <person name="Pangilinan J."/>
            <person name="Lipzen A."/>
            <person name="Riley R."/>
            <person name="Andreopoulos W."/>
            <person name="He G."/>
            <person name="Johnson J."/>
            <person name="Barry K.W."/>
            <person name="Grigoriev I.V."/>
            <person name="Nagy L."/>
            <person name="Hibbett D."/>
            <person name="Henrissat B."/>
            <person name="Matheny P.B."/>
            <person name="Labbe J."/>
            <person name="Martin A.F."/>
        </authorList>
    </citation>
    <scope>NUCLEOTIDE SEQUENCE</scope>
    <source>
        <strain evidence="1">BPL698</strain>
    </source>
</reference>
<gene>
    <name evidence="1" type="ORF">F5148DRAFT_1201446</name>
</gene>
<accession>A0ACC0U9H4</accession>
<dbReference type="EMBL" id="JAGFNK010000110">
    <property type="protein sequence ID" value="KAI9507834.1"/>
    <property type="molecule type" value="Genomic_DNA"/>
</dbReference>
<comment type="caution">
    <text evidence="1">The sequence shown here is derived from an EMBL/GenBank/DDBJ whole genome shotgun (WGS) entry which is preliminary data.</text>
</comment>
<evidence type="ECO:0000313" key="2">
    <source>
        <dbReference type="Proteomes" id="UP001207468"/>
    </source>
</evidence>
<keyword evidence="2" id="KW-1185">Reference proteome</keyword>
<dbReference type="Proteomes" id="UP001207468">
    <property type="component" value="Unassembled WGS sequence"/>
</dbReference>
<evidence type="ECO:0000313" key="1">
    <source>
        <dbReference type="EMBL" id="KAI9507834.1"/>
    </source>
</evidence>
<proteinExistence type="predicted"/>
<name>A0ACC0U9H4_9AGAM</name>
<protein>
    <submittedName>
        <fullName evidence="1">Mucin-binding lectin 1</fullName>
    </submittedName>
</protein>
<sequence>MAIFVRGQSVNVTTWSPGHLYLYTGGSNVGAPSCVGGTATTNEGITRYIISFSHNFPKFAFYWAGQGEAVYHIDNHLVRKPVGKSWKEACYIPWGANEVQTADVCADVQHALPRDKETTVSIIHDKT</sequence>
<organism evidence="1 2">
    <name type="scientific">Russula earlei</name>
    <dbReference type="NCBI Taxonomy" id="71964"/>
    <lineage>
        <taxon>Eukaryota</taxon>
        <taxon>Fungi</taxon>
        <taxon>Dikarya</taxon>
        <taxon>Basidiomycota</taxon>
        <taxon>Agaricomycotina</taxon>
        <taxon>Agaricomycetes</taxon>
        <taxon>Russulales</taxon>
        <taxon>Russulaceae</taxon>
        <taxon>Russula</taxon>
    </lineage>
</organism>